<evidence type="ECO:0000256" key="1">
    <source>
        <dbReference type="ARBA" id="ARBA00022603"/>
    </source>
</evidence>
<dbReference type="KEGG" id="pgri:PgNI_09488"/>
<keyword evidence="1" id="KW-0489">Methyltransferase</keyword>
<protein>
    <recommendedName>
        <fullName evidence="4">O-methyltransferase C-terminal domain-containing protein</fullName>
    </recommendedName>
</protein>
<dbReference type="GO" id="GO:0008171">
    <property type="term" value="F:O-methyltransferase activity"/>
    <property type="evidence" value="ECO:0007669"/>
    <property type="project" value="InterPro"/>
</dbReference>
<dbReference type="InterPro" id="IPR029063">
    <property type="entry name" value="SAM-dependent_MTases_sf"/>
</dbReference>
<dbReference type="InterPro" id="IPR016461">
    <property type="entry name" value="COMT-like"/>
</dbReference>
<dbReference type="InterPro" id="IPR036390">
    <property type="entry name" value="WH_DNA-bd_sf"/>
</dbReference>
<organism evidence="5 6">
    <name type="scientific">Pyricularia grisea</name>
    <name type="common">Crabgrass-specific blast fungus</name>
    <name type="synonym">Magnaporthe grisea</name>
    <dbReference type="NCBI Taxonomy" id="148305"/>
    <lineage>
        <taxon>Eukaryota</taxon>
        <taxon>Fungi</taxon>
        <taxon>Dikarya</taxon>
        <taxon>Ascomycota</taxon>
        <taxon>Pezizomycotina</taxon>
        <taxon>Sordariomycetes</taxon>
        <taxon>Sordariomycetidae</taxon>
        <taxon>Magnaporthales</taxon>
        <taxon>Pyriculariaceae</taxon>
        <taxon>Pyricularia</taxon>
    </lineage>
</organism>
<dbReference type="PROSITE" id="PS51683">
    <property type="entry name" value="SAM_OMT_II"/>
    <property type="match status" value="1"/>
</dbReference>
<accession>A0A6P8ASS2</accession>
<proteinExistence type="predicted"/>
<evidence type="ECO:0000259" key="4">
    <source>
        <dbReference type="Pfam" id="PF00891"/>
    </source>
</evidence>
<dbReference type="Pfam" id="PF00891">
    <property type="entry name" value="Methyltransf_2"/>
    <property type="match status" value="1"/>
</dbReference>
<dbReference type="Gene3D" id="1.10.10.10">
    <property type="entry name" value="Winged helix-like DNA-binding domain superfamily/Winged helix DNA-binding domain"/>
    <property type="match status" value="1"/>
</dbReference>
<reference evidence="6" key="1">
    <citation type="journal article" date="2019" name="Mol. Biol. Evol.">
        <title>Blast fungal genomes show frequent chromosomal changes, gene gains and losses, and effector gene turnover.</title>
        <authorList>
            <person name="Gomez Luciano L.B."/>
            <person name="Jason Tsai I."/>
            <person name="Chuma I."/>
            <person name="Tosa Y."/>
            <person name="Chen Y.H."/>
            <person name="Li J.Y."/>
            <person name="Li M.Y."/>
            <person name="Jade Lu M.Y."/>
            <person name="Nakayashiki H."/>
            <person name="Li W.H."/>
        </authorList>
    </citation>
    <scope>NUCLEOTIDE SEQUENCE</scope>
    <source>
        <strain evidence="6">NI907</strain>
    </source>
</reference>
<dbReference type="Proteomes" id="UP000515153">
    <property type="component" value="Unplaced"/>
</dbReference>
<dbReference type="Gene3D" id="3.40.50.150">
    <property type="entry name" value="Vaccinia Virus protein VP39"/>
    <property type="match status" value="1"/>
</dbReference>
<keyword evidence="3" id="KW-0949">S-adenosyl-L-methionine</keyword>
<dbReference type="InterPro" id="IPR036388">
    <property type="entry name" value="WH-like_DNA-bd_sf"/>
</dbReference>
<dbReference type="GeneID" id="41964379"/>
<name>A0A6P8ASS2_PYRGI</name>
<feature type="domain" description="O-methyltransferase C-terminal" evidence="4">
    <location>
        <begin position="260"/>
        <end position="420"/>
    </location>
</feature>
<dbReference type="GO" id="GO:0032259">
    <property type="term" value="P:methylation"/>
    <property type="evidence" value="ECO:0007669"/>
    <property type="project" value="UniProtKB-KW"/>
</dbReference>
<dbReference type="SUPFAM" id="SSF53335">
    <property type="entry name" value="S-adenosyl-L-methionine-dependent methyltransferases"/>
    <property type="match status" value="1"/>
</dbReference>
<gene>
    <name evidence="6" type="ORF">PgNI_09488</name>
</gene>
<dbReference type="RefSeq" id="XP_030977934.1">
    <property type="nucleotide sequence ID" value="XM_031129471.1"/>
</dbReference>
<evidence type="ECO:0000256" key="3">
    <source>
        <dbReference type="ARBA" id="ARBA00022691"/>
    </source>
</evidence>
<dbReference type="OrthoDB" id="1606438at2759"/>
<evidence type="ECO:0000256" key="2">
    <source>
        <dbReference type="ARBA" id="ARBA00022679"/>
    </source>
</evidence>
<dbReference type="PANTHER" id="PTHR43712:SF5">
    <property type="entry name" value="O-METHYLTRANSFERASE ASQN-RELATED"/>
    <property type="match status" value="1"/>
</dbReference>
<evidence type="ECO:0000313" key="6">
    <source>
        <dbReference type="RefSeq" id="XP_030977934.1"/>
    </source>
</evidence>
<reference evidence="6" key="3">
    <citation type="submission" date="2025-08" db="UniProtKB">
        <authorList>
            <consortium name="RefSeq"/>
        </authorList>
    </citation>
    <scope>IDENTIFICATION</scope>
    <source>
        <strain evidence="6">NI907</strain>
    </source>
</reference>
<reference evidence="6" key="2">
    <citation type="submission" date="2019-10" db="EMBL/GenBank/DDBJ databases">
        <authorList>
            <consortium name="NCBI Genome Project"/>
        </authorList>
    </citation>
    <scope>NUCLEOTIDE SEQUENCE</scope>
    <source>
        <strain evidence="6">NI907</strain>
    </source>
</reference>
<sequence>MPSSSDVTLESLGQEVQNLSLKVAEYLKQGSIPAPSFQENSPAFYPKEAECQIARLELLSKLQDLTALALGPGEYLTAQVVYGSIDVLILSLLQQLDFFNAVPLGGSATYEDVSGHTKLPESLVRRILRYAMTMRLFAEKEPNSDYIVHTGITAHAVRSPEFQAWLWHIGIVQTAFHILPDVLRKLYVDGSRQEVSETELESAFCILDPDRTGKPTTHFEFLQREQPGRPQGWREAMFSQAMSSGRHMPGLHLEQLVRSSFDWAGLGAGATVVDIGGSGGHDAAVLAQSFGNLTLVVQDRPEQKASFERTVPSELRSRVTFQPHDFFAPQPVRGANVYMLKHVLHDWPDSKAVEILRNVAPAMVSPSQRIILYEHAASGAHPVPTNITRTIAAMDMAMLTMGNGKERSLQDWEVLVAKVGSGLKLLRCHSLPGATASFLEIGLE</sequence>
<evidence type="ECO:0000313" key="5">
    <source>
        <dbReference type="Proteomes" id="UP000515153"/>
    </source>
</evidence>
<dbReference type="InterPro" id="IPR001077">
    <property type="entry name" value="COMT_C"/>
</dbReference>
<keyword evidence="5" id="KW-1185">Reference proteome</keyword>
<dbReference type="SUPFAM" id="SSF46785">
    <property type="entry name" value="Winged helix' DNA-binding domain"/>
    <property type="match status" value="1"/>
</dbReference>
<dbReference type="AlphaFoldDB" id="A0A6P8ASS2"/>
<dbReference type="PANTHER" id="PTHR43712">
    <property type="entry name" value="PUTATIVE (AFU_ORTHOLOGUE AFUA_4G14580)-RELATED"/>
    <property type="match status" value="1"/>
</dbReference>
<keyword evidence="2" id="KW-0808">Transferase</keyword>